<dbReference type="AlphaFoldDB" id="A0A269ZDI5"/>
<dbReference type="Proteomes" id="UP000216867">
    <property type="component" value="Unassembled WGS sequence"/>
</dbReference>
<feature type="chain" id="PRO_5036314721" evidence="3">
    <location>
        <begin position="24"/>
        <end position="295"/>
    </location>
</feature>
<evidence type="ECO:0000313" key="6">
    <source>
        <dbReference type="EMBL" id="VEW11730.1"/>
    </source>
</evidence>
<dbReference type="EMBL" id="CAACXN010000014">
    <property type="protein sequence ID" value="VEW11730.1"/>
    <property type="molecule type" value="Genomic_DNA"/>
</dbReference>
<evidence type="ECO:0000256" key="1">
    <source>
        <dbReference type="SAM" id="MobiDB-lite"/>
    </source>
</evidence>
<evidence type="ECO:0000313" key="8">
    <source>
        <dbReference type="Proteomes" id="UP000386281"/>
    </source>
</evidence>
<feature type="transmembrane region" description="Helical" evidence="2">
    <location>
        <begin position="269"/>
        <end position="288"/>
    </location>
</feature>
<proteinExistence type="predicted"/>
<sequence length="295" mass="29503">MRLVRTLLVALLAVLIPGAPALAADSSRAIQMSWDGSAYSDTTTESFVGFPVTVPGDSTSRTLTVRNDGPTGGTLRVSIVNVDLLETPIADEFYDDLRITWNRGSSSIRELSSAGTTQVMEIPLAKGATTPVTIGYDFPVEATSGNRSNVGLRQGSFDVLLELGGDDAEADDSPDSNAGSDAEDDSSTDSSATSDSDATAESDATAGSDSTADAASSDASADPDGASGSSSAAAGASADTDAAANGESSANGSAVVGDGGGDLPRTGGAMWWLAVVGAILAGVGAALVRTVCHRD</sequence>
<keyword evidence="2" id="KW-0472">Membrane</keyword>
<evidence type="ECO:0000256" key="3">
    <source>
        <dbReference type="SAM" id="SignalP"/>
    </source>
</evidence>
<feature type="compositionally biased region" description="Acidic residues" evidence="1">
    <location>
        <begin position="165"/>
        <end position="174"/>
    </location>
</feature>
<evidence type="ECO:0000313" key="7">
    <source>
        <dbReference type="Proteomes" id="UP000216867"/>
    </source>
</evidence>
<evidence type="ECO:0000313" key="9">
    <source>
        <dbReference type="Proteomes" id="UP000594979"/>
    </source>
</evidence>
<dbReference type="EMBL" id="NCWY01000005">
    <property type="protein sequence ID" value="PAK95878.1"/>
    <property type="molecule type" value="Genomic_DNA"/>
</dbReference>
<dbReference type="EMBL" id="CP065682">
    <property type="protein sequence ID" value="QPS32520.1"/>
    <property type="molecule type" value="Genomic_DNA"/>
</dbReference>
<protein>
    <submittedName>
        <fullName evidence="4">Uncharacterized protein</fullName>
    </submittedName>
</protein>
<evidence type="ECO:0000313" key="5">
    <source>
        <dbReference type="EMBL" id="QPS32520.1"/>
    </source>
</evidence>
<dbReference type="Proteomes" id="UP000386281">
    <property type="component" value="Unassembled WGS sequence"/>
</dbReference>
<dbReference type="Proteomes" id="UP000594979">
    <property type="component" value="Chromosome"/>
</dbReference>
<evidence type="ECO:0000313" key="4">
    <source>
        <dbReference type="EMBL" id="PAK95878.1"/>
    </source>
</evidence>
<reference evidence="6 8" key="2">
    <citation type="submission" date="2019-02" db="EMBL/GenBank/DDBJ databases">
        <authorList>
            <consortium name="Pathogen Informatics"/>
        </authorList>
    </citation>
    <scope>NUCLEOTIDE SEQUENCE [LARGE SCALE GENOMIC DNA]</scope>
    <source>
        <strain evidence="6 8">3012STDY7078520</strain>
    </source>
</reference>
<feature type="compositionally biased region" description="Low complexity" evidence="1">
    <location>
        <begin position="188"/>
        <end position="254"/>
    </location>
</feature>
<dbReference type="KEGG" id="bcau:I6G59_10880"/>
<reference evidence="5 9" key="3">
    <citation type="submission" date="2020-12" db="EMBL/GenBank/DDBJ databases">
        <title>FDA dAtabase for Regulatory Grade micrObial Sequences (FDA-ARGOS): Supporting development and validation of Infectious Disease Dx tests.</title>
        <authorList>
            <person name="Sproer C."/>
            <person name="Gronow S."/>
            <person name="Severitt S."/>
            <person name="Schroder I."/>
            <person name="Tallon L."/>
            <person name="Sadzewicz L."/>
            <person name="Zhao X."/>
            <person name="Boylan J."/>
            <person name="Ott S."/>
            <person name="Bowen H."/>
            <person name="Vavikolanu K."/>
            <person name="Mehta A."/>
            <person name="Aluvathingal J."/>
            <person name="Nadendla S."/>
            <person name="Lowell S."/>
            <person name="Myers T."/>
            <person name="Yan Y."/>
            <person name="Sichtig H."/>
        </authorList>
    </citation>
    <scope>NUCLEOTIDE SEQUENCE [LARGE SCALE GENOMIC DNA]</scope>
    <source>
        <strain evidence="5 9">FDAARGOS_902</strain>
    </source>
</reference>
<feature type="signal peptide" evidence="3">
    <location>
        <begin position="1"/>
        <end position="23"/>
    </location>
</feature>
<reference evidence="4 7" key="1">
    <citation type="submission" date="2017-04" db="EMBL/GenBank/DDBJ databases">
        <title>Kefir bacterial isolates.</title>
        <authorList>
            <person name="Kim Y."/>
            <person name="Blasche S."/>
            <person name="Patil K.R."/>
        </authorList>
    </citation>
    <scope>NUCLEOTIDE SEQUENCE [LARGE SCALE GENOMIC DNA]</scope>
    <source>
        <strain evidence="4 7">OG2</strain>
    </source>
</reference>
<keyword evidence="3" id="KW-0732">Signal</keyword>
<keyword evidence="2" id="KW-0812">Transmembrane</keyword>
<feature type="region of interest" description="Disordered" evidence="1">
    <location>
        <begin position="165"/>
        <end position="256"/>
    </location>
</feature>
<dbReference type="RefSeq" id="WP_095375784.1">
    <property type="nucleotide sequence ID" value="NZ_CAACXN010000014.1"/>
</dbReference>
<gene>
    <name evidence="4" type="ORF">B8X04_06365</name>
    <name evidence="5" type="ORF">I6G59_10880</name>
    <name evidence="6" type="ORF">NCTC12391_00897</name>
</gene>
<organism evidence="4 7">
    <name type="scientific">Brevibacterium casei</name>
    <dbReference type="NCBI Taxonomy" id="33889"/>
    <lineage>
        <taxon>Bacteria</taxon>
        <taxon>Bacillati</taxon>
        <taxon>Actinomycetota</taxon>
        <taxon>Actinomycetes</taxon>
        <taxon>Micrococcales</taxon>
        <taxon>Brevibacteriaceae</taxon>
        <taxon>Brevibacterium</taxon>
    </lineage>
</organism>
<evidence type="ECO:0000256" key="2">
    <source>
        <dbReference type="SAM" id="Phobius"/>
    </source>
</evidence>
<keyword evidence="2" id="KW-1133">Transmembrane helix</keyword>
<accession>A0A269ZDI5</accession>
<name>A0A269ZDI5_9MICO</name>